<gene>
    <name evidence="2" type="ORF">MOZ64_01790</name>
</gene>
<dbReference type="InterPro" id="IPR000330">
    <property type="entry name" value="SNF2_N"/>
</dbReference>
<dbReference type="GO" id="GO:0004386">
    <property type="term" value="F:helicase activity"/>
    <property type="evidence" value="ECO:0007669"/>
    <property type="project" value="UniProtKB-KW"/>
</dbReference>
<dbReference type="PROSITE" id="PS51192">
    <property type="entry name" value="HELICASE_ATP_BIND_1"/>
    <property type="match status" value="1"/>
</dbReference>
<dbReference type="Proteomes" id="UP001285244">
    <property type="component" value="Unassembled WGS sequence"/>
</dbReference>
<dbReference type="RefSeq" id="WP_320324911.1">
    <property type="nucleotide sequence ID" value="NZ_JALBUS010000002.1"/>
</dbReference>
<name>A0ABU4WM04_9FIRM</name>
<dbReference type="Gene3D" id="3.40.50.10810">
    <property type="entry name" value="Tandem AAA-ATPase domain"/>
    <property type="match status" value="1"/>
</dbReference>
<dbReference type="CDD" id="cd18013">
    <property type="entry name" value="DEXQc_bact_SNF2"/>
    <property type="match status" value="1"/>
</dbReference>
<dbReference type="InterPro" id="IPR027417">
    <property type="entry name" value="P-loop_NTPase"/>
</dbReference>
<dbReference type="EMBL" id="JALBUS010000002">
    <property type="protein sequence ID" value="MDX8416575.1"/>
    <property type="molecule type" value="Genomic_DNA"/>
</dbReference>
<evidence type="ECO:0000313" key="2">
    <source>
        <dbReference type="EMBL" id="MDX8416575.1"/>
    </source>
</evidence>
<dbReference type="PANTHER" id="PTHR45629:SF7">
    <property type="entry name" value="DNA EXCISION REPAIR PROTEIN ERCC-6-RELATED"/>
    <property type="match status" value="1"/>
</dbReference>
<keyword evidence="2" id="KW-0547">Nucleotide-binding</keyword>
<dbReference type="InterPro" id="IPR038718">
    <property type="entry name" value="SNF2-like_sf"/>
</dbReference>
<dbReference type="Gene3D" id="3.40.50.300">
    <property type="entry name" value="P-loop containing nucleotide triphosphate hydrolases"/>
    <property type="match status" value="1"/>
</dbReference>
<keyword evidence="2" id="KW-0378">Hydrolase</keyword>
<keyword evidence="3" id="KW-1185">Reference proteome</keyword>
<accession>A0ABU4WM04</accession>
<dbReference type="PANTHER" id="PTHR45629">
    <property type="entry name" value="SNF2/RAD54 FAMILY MEMBER"/>
    <property type="match status" value="1"/>
</dbReference>
<organism evidence="2 3">
    <name type="scientific">Absicoccus intestinalis</name>
    <dbReference type="NCBI Taxonomy" id="2926319"/>
    <lineage>
        <taxon>Bacteria</taxon>
        <taxon>Bacillati</taxon>
        <taxon>Bacillota</taxon>
        <taxon>Erysipelotrichia</taxon>
        <taxon>Erysipelotrichales</taxon>
        <taxon>Erysipelotrichaceae</taxon>
        <taxon>Absicoccus</taxon>
    </lineage>
</organism>
<dbReference type="SUPFAM" id="SSF52540">
    <property type="entry name" value="P-loop containing nucleoside triphosphate hydrolases"/>
    <property type="match status" value="2"/>
</dbReference>
<proteinExistence type="predicted"/>
<feature type="domain" description="Helicase ATP-binding" evidence="1">
    <location>
        <begin position="14"/>
        <end position="178"/>
    </location>
</feature>
<dbReference type="Pfam" id="PF00176">
    <property type="entry name" value="SNF2-rel_dom"/>
    <property type="match status" value="1"/>
</dbReference>
<dbReference type="InterPro" id="IPR014001">
    <property type="entry name" value="Helicase_ATP-bd"/>
</dbReference>
<keyword evidence="2" id="KW-0347">Helicase</keyword>
<comment type="caution">
    <text evidence="2">The sequence shown here is derived from an EMBL/GenBank/DDBJ whole genome shotgun (WGS) entry which is preliminary data.</text>
</comment>
<evidence type="ECO:0000313" key="3">
    <source>
        <dbReference type="Proteomes" id="UP001285244"/>
    </source>
</evidence>
<reference evidence="2 3" key="1">
    <citation type="submission" date="2022-03" db="EMBL/GenBank/DDBJ databases">
        <title>Novel taxa within the pig intestine.</title>
        <authorList>
            <person name="Wylensek D."/>
            <person name="Bishof K."/>
            <person name="Afrizal A."/>
            <person name="Clavel T."/>
        </authorList>
    </citation>
    <scope>NUCLEOTIDE SEQUENCE [LARGE SCALE GENOMIC DNA]</scope>
    <source>
        <strain evidence="2 3">Cla-KB-P134</strain>
    </source>
</reference>
<sequence length="455" mass="52335">MTEFRPHDYQKRAIRFCLDHKKCGLFLPMGAGKTVTTLTVLDQLVPIDVCKVLIIGPVRVIQSTWPDEIEKWDHTKDMSYSVVAGTPKQREEALQADADIFLIGKENVQWLVDKHGRDWAFDMVVIDELSAFKNPKAQRFKALRKVMPLVDRFIGLTGTPAPRGIPDLWSQIYLMDRGERLGRTLGQFRERYLKPGRRNGYIVYEWKPQDDAEQRIYERIGDICMSLNQKECAELPPVQRLEIPIRMPAMALDQYRAYKREKVLELNDNDTLIAANAGVLCGQLLQMTSGEIYTKNDNGEITGTQIVHSSKLAALDDLIESANGNPVLVFYYFRHELYRIKKHLQSMKVNVRELVDAKDVNAWNRGHIDVLLAHPASAGHGLNLQKGGHIMVWYTLPNWDLELYQQANARLYRQGQNQNVLIYHLIAKDTIDEDMIMALDRKKVTQQNLIDALRR</sequence>
<dbReference type="SMART" id="SM00487">
    <property type="entry name" value="DEXDc"/>
    <property type="match status" value="1"/>
</dbReference>
<keyword evidence="2" id="KW-0067">ATP-binding</keyword>
<dbReference type="InterPro" id="IPR050496">
    <property type="entry name" value="SNF2_RAD54_helicase_repair"/>
</dbReference>
<protein>
    <submittedName>
        <fullName evidence="2">DEAD/DEAH box helicase</fullName>
    </submittedName>
</protein>
<evidence type="ECO:0000259" key="1">
    <source>
        <dbReference type="PROSITE" id="PS51192"/>
    </source>
</evidence>